<comment type="caution">
    <text evidence="2">The sequence shown here is derived from an EMBL/GenBank/DDBJ whole genome shotgun (WGS) entry which is preliminary data.</text>
</comment>
<evidence type="ECO:0000313" key="3">
    <source>
        <dbReference type="Proteomes" id="UP000297403"/>
    </source>
</evidence>
<dbReference type="InterPro" id="IPR005079">
    <property type="entry name" value="Peptidase_C45_hydrolase"/>
</dbReference>
<evidence type="ECO:0000313" key="2">
    <source>
        <dbReference type="EMBL" id="TFC44378.1"/>
    </source>
</evidence>
<keyword evidence="3" id="KW-1185">Reference proteome</keyword>
<proteinExistence type="predicted"/>
<dbReference type="EMBL" id="SOFY01000064">
    <property type="protein sequence ID" value="TFC44378.1"/>
    <property type="molecule type" value="Genomic_DNA"/>
</dbReference>
<name>A0AAQ2C562_9MICO</name>
<dbReference type="Pfam" id="PF03417">
    <property type="entry name" value="AAT"/>
    <property type="match status" value="1"/>
</dbReference>
<dbReference type="PANTHER" id="PTHR34180">
    <property type="entry name" value="PEPTIDASE C45"/>
    <property type="match status" value="1"/>
</dbReference>
<accession>A0AAQ2C562</accession>
<keyword evidence="2" id="KW-0012">Acyltransferase</keyword>
<dbReference type="InterPro" id="IPR047801">
    <property type="entry name" value="Peptidase_C45"/>
</dbReference>
<protein>
    <submittedName>
        <fullName evidence="2">Penicillin acyltransferase</fullName>
    </submittedName>
</protein>
<sequence>MCTSPRLETPARRYPCPSGGNHLMITDPPITIQVDSTDPFGRGLQRGRAIRDVLAESLSIYLALFATAGISPETVQLNAELALRATREWCMDLASEMEGTAEGSGLAVWQVAALNARTEILSGGLGAKPGECSTIVNARNNPIGAQTWDWHDELSDHWHLQEVRGNARDFVGLTEYGIISKIGINDAGVGILLNILGHRADRADGVPVHLVGARVLAQASTLAEAVDILLSAPVSTSSAITVVSPEGAVIVELSPVGAAVVQPQNDVLLHTNHFLDDRLAQGEKPGLYDPDSQLRLATLTDRVRLSPLPPDASGLLPFLVSQPGDPAQLCCVPADGAVLGDRWATLATITLDSAARGMTVSAGSPADTIDTETVRLVAEHRTGGVGR</sequence>
<dbReference type="GO" id="GO:0016746">
    <property type="term" value="F:acyltransferase activity"/>
    <property type="evidence" value="ECO:0007669"/>
    <property type="project" value="UniProtKB-KW"/>
</dbReference>
<dbReference type="Proteomes" id="UP000297403">
    <property type="component" value="Unassembled WGS sequence"/>
</dbReference>
<dbReference type="PANTHER" id="PTHR34180:SF1">
    <property type="entry name" value="BETA-ALANYL-DOPAMINE_CARCININE HYDROLASE"/>
    <property type="match status" value="1"/>
</dbReference>
<evidence type="ECO:0000259" key="1">
    <source>
        <dbReference type="Pfam" id="PF03417"/>
    </source>
</evidence>
<dbReference type="NCBIfam" id="NF040521">
    <property type="entry name" value="C45_proenzyme"/>
    <property type="match status" value="1"/>
</dbReference>
<organism evidence="2 3">
    <name type="scientific">Cryobacterium shii</name>
    <dbReference type="NCBI Taxonomy" id="1259235"/>
    <lineage>
        <taxon>Bacteria</taxon>
        <taxon>Bacillati</taxon>
        <taxon>Actinomycetota</taxon>
        <taxon>Actinomycetes</taxon>
        <taxon>Micrococcales</taxon>
        <taxon>Microbacteriaceae</taxon>
        <taxon>Cryobacterium</taxon>
    </lineage>
</organism>
<dbReference type="Gene3D" id="1.10.10.2120">
    <property type="match status" value="1"/>
</dbReference>
<dbReference type="InterPro" id="IPR047794">
    <property type="entry name" value="C45_proenzyme-like"/>
</dbReference>
<reference evidence="2 3" key="1">
    <citation type="submission" date="2019-03" db="EMBL/GenBank/DDBJ databases">
        <title>Genomics of glacier-inhabiting Cryobacterium strains.</title>
        <authorList>
            <person name="Liu Q."/>
            <person name="Xin Y.-H."/>
        </authorList>
    </citation>
    <scope>NUCLEOTIDE SEQUENCE [LARGE SCALE GENOMIC DNA]</scope>
    <source>
        <strain evidence="3">TMT1-22</strain>
    </source>
</reference>
<keyword evidence="2" id="KW-0808">Transferase</keyword>
<gene>
    <name evidence="2" type="ORF">E3O49_12100</name>
</gene>
<feature type="domain" description="Peptidase C45 hydrolase" evidence="1">
    <location>
        <begin position="137"/>
        <end position="303"/>
    </location>
</feature>
<dbReference type="Gene3D" id="3.60.60.10">
    <property type="entry name" value="Penicillin V Acylase, Chain A"/>
    <property type="match status" value="1"/>
</dbReference>
<dbReference type="AlphaFoldDB" id="A0AAQ2C562"/>